<dbReference type="EMBL" id="CAVMJV010000012">
    <property type="protein sequence ID" value="CAK5047170.1"/>
    <property type="molecule type" value="Genomic_DNA"/>
</dbReference>
<comment type="caution">
    <text evidence="1">The sequence shown here is derived from an EMBL/GenBank/DDBJ whole genome shotgun (WGS) entry which is preliminary data.</text>
</comment>
<reference evidence="1" key="1">
    <citation type="submission" date="2023-11" db="EMBL/GenBank/DDBJ databases">
        <authorList>
            <person name="Poullet M."/>
        </authorList>
    </citation>
    <scope>NUCLEOTIDE SEQUENCE</scope>
    <source>
        <strain evidence="1">E1834</strain>
    </source>
</reference>
<sequence length="106" mass="12358">MEESDFKKYSEEIDKLKEERRGLVELMNQMNQQLSKLDQKICDLEKKMEDEFKEKHGESSGGGKRKCEDTSTEAVERSVKKIRLDVNKESENVKEEVEDQGLVEVC</sequence>
<protein>
    <submittedName>
        <fullName evidence="1">Uncharacterized protein</fullName>
    </submittedName>
</protein>
<dbReference type="Proteomes" id="UP001497535">
    <property type="component" value="Unassembled WGS sequence"/>
</dbReference>
<organism evidence="1 2">
    <name type="scientific">Meloidogyne enterolobii</name>
    <name type="common">Root-knot nematode worm</name>
    <name type="synonym">Meloidogyne mayaguensis</name>
    <dbReference type="NCBI Taxonomy" id="390850"/>
    <lineage>
        <taxon>Eukaryota</taxon>
        <taxon>Metazoa</taxon>
        <taxon>Ecdysozoa</taxon>
        <taxon>Nematoda</taxon>
        <taxon>Chromadorea</taxon>
        <taxon>Rhabditida</taxon>
        <taxon>Tylenchina</taxon>
        <taxon>Tylenchomorpha</taxon>
        <taxon>Tylenchoidea</taxon>
        <taxon>Meloidogynidae</taxon>
        <taxon>Meloidogyninae</taxon>
        <taxon>Meloidogyne</taxon>
    </lineage>
</organism>
<evidence type="ECO:0000313" key="1">
    <source>
        <dbReference type="EMBL" id="CAK5047170.1"/>
    </source>
</evidence>
<gene>
    <name evidence="1" type="ORF">MENTE1834_LOCUS12314</name>
</gene>
<name>A0ACB0YHT2_MELEN</name>
<proteinExistence type="predicted"/>
<accession>A0ACB0YHT2</accession>
<evidence type="ECO:0000313" key="2">
    <source>
        <dbReference type="Proteomes" id="UP001497535"/>
    </source>
</evidence>
<keyword evidence="2" id="KW-1185">Reference proteome</keyword>